<protein>
    <submittedName>
        <fullName evidence="1">Uncharacterized protein</fullName>
    </submittedName>
</protein>
<sequence length="46" mass="5571">MDIKTALRRGRLNPGLISKIDRLHRGIHQMQLKKYQRSSQYQKRHL</sequence>
<reference evidence="1" key="1">
    <citation type="journal article" date="2021" name="Proc. Natl. Acad. Sci. U.S.A.">
        <title>A Catalog of Tens of Thousands of Viruses from Human Metagenomes Reveals Hidden Associations with Chronic Diseases.</title>
        <authorList>
            <person name="Tisza M.J."/>
            <person name="Buck C.B."/>
        </authorList>
    </citation>
    <scope>NUCLEOTIDE SEQUENCE</scope>
    <source>
        <strain evidence="1">CtVzN31</strain>
    </source>
</reference>
<organism evidence="1">
    <name type="scientific">Siphoviridae sp. ctVzN31</name>
    <dbReference type="NCBI Taxonomy" id="2825534"/>
    <lineage>
        <taxon>Viruses</taxon>
        <taxon>Duplodnaviria</taxon>
        <taxon>Heunggongvirae</taxon>
        <taxon>Uroviricota</taxon>
        <taxon>Caudoviricetes</taxon>
    </lineage>
</organism>
<accession>A0A8S5NXV6</accession>
<name>A0A8S5NXV6_9CAUD</name>
<dbReference type="EMBL" id="BK015273">
    <property type="protein sequence ID" value="DAD99032.1"/>
    <property type="molecule type" value="Genomic_DNA"/>
</dbReference>
<proteinExistence type="predicted"/>
<evidence type="ECO:0000313" key="1">
    <source>
        <dbReference type="EMBL" id="DAD99032.1"/>
    </source>
</evidence>